<proteinExistence type="inferred from homology"/>
<protein>
    <recommendedName>
        <fullName evidence="6">Patatin-like phospholipase domain-containing protein</fullName>
        <ecNumber evidence="6">3.1.1.-</ecNumber>
    </recommendedName>
</protein>
<dbReference type="PROSITE" id="PS51635">
    <property type="entry name" value="PNPLA"/>
    <property type="match status" value="1"/>
</dbReference>
<feature type="short sequence motif" description="GXGXXG" evidence="5">
    <location>
        <begin position="196"/>
        <end position="201"/>
    </location>
</feature>
<feature type="compositionally biased region" description="Basic and acidic residues" evidence="7">
    <location>
        <begin position="573"/>
        <end position="584"/>
    </location>
</feature>
<feature type="active site" description="Proton acceptor" evidence="5">
    <location>
        <position position="376"/>
    </location>
</feature>
<evidence type="ECO:0000313" key="10">
    <source>
        <dbReference type="Proteomes" id="UP001337655"/>
    </source>
</evidence>
<dbReference type="PANTHER" id="PTHR14226">
    <property type="entry name" value="NEUROPATHY TARGET ESTERASE/SWISS CHEESE D.MELANOGASTER"/>
    <property type="match status" value="1"/>
</dbReference>
<dbReference type="InterPro" id="IPR050301">
    <property type="entry name" value="NTE"/>
</dbReference>
<keyword evidence="2 5" id="KW-0378">Hydrolase</keyword>
<dbReference type="AlphaFoldDB" id="A0AAV9PH06"/>
<feature type="compositionally biased region" description="Basic and acidic residues" evidence="7">
    <location>
        <begin position="594"/>
        <end position="603"/>
    </location>
</feature>
<comment type="caution">
    <text evidence="5">Lacks conserved residue(s) required for the propagation of feature annotation.</text>
</comment>
<name>A0AAV9PH06_9PEZI</name>
<dbReference type="Pfam" id="PF01734">
    <property type="entry name" value="Patatin"/>
    <property type="match status" value="1"/>
</dbReference>
<evidence type="ECO:0000256" key="1">
    <source>
        <dbReference type="ARBA" id="ARBA00002682"/>
    </source>
</evidence>
<evidence type="ECO:0000256" key="3">
    <source>
        <dbReference type="ARBA" id="ARBA00022963"/>
    </source>
</evidence>
<evidence type="ECO:0000256" key="4">
    <source>
        <dbReference type="ARBA" id="ARBA00023098"/>
    </source>
</evidence>
<evidence type="ECO:0000256" key="2">
    <source>
        <dbReference type="ARBA" id="ARBA00022801"/>
    </source>
</evidence>
<dbReference type="Gene3D" id="3.40.1090.10">
    <property type="entry name" value="Cytosolic phospholipase A2 catalytic domain"/>
    <property type="match status" value="2"/>
</dbReference>
<dbReference type="EC" id="3.1.1.-" evidence="6"/>
<comment type="function">
    <text evidence="6">Lipid hydrolase.</text>
</comment>
<feature type="domain" description="PNPLA" evidence="8">
    <location>
        <begin position="192"/>
        <end position="389"/>
    </location>
</feature>
<feature type="short sequence motif" description="GXSXG" evidence="5">
    <location>
        <begin position="223"/>
        <end position="227"/>
    </location>
</feature>
<evidence type="ECO:0000259" key="8">
    <source>
        <dbReference type="PROSITE" id="PS51635"/>
    </source>
</evidence>
<evidence type="ECO:0000256" key="5">
    <source>
        <dbReference type="PROSITE-ProRule" id="PRU01161"/>
    </source>
</evidence>
<keyword evidence="10" id="KW-1185">Reference proteome</keyword>
<dbReference type="EMBL" id="JAVRRT010000005">
    <property type="protein sequence ID" value="KAK5171794.1"/>
    <property type="molecule type" value="Genomic_DNA"/>
</dbReference>
<feature type="compositionally biased region" description="Low complexity" evidence="7">
    <location>
        <begin position="646"/>
        <end position="656"/>
    </location>
</feature>
<keyword evidence="3 5" id="KW-0442">Lipid degradation</keyword>
<evidence type="ECO:0000256" key="7">
    <source>
        <dbReference type="SAM" id="MobiDB-lite"/>
    </source>
</evidence>
<feature type="active site" description="Nucleophile" evidence="5">
    <location>
        <position position="225"/>
    </location>
</feature>
<dbReference type="GO" id="GO:0006641">
    <property type="term" value="P:triglyceride metabolic process"/>
    <property type="evidence" value="ECO:0007669"/>
    <property type="project" value="UniProtKB-ARBA"/>
</dbReference>
<comment type="function">
    <text evidence="1">Probable lipid hydrolase.</text>
</comment>
<comment type="caution">
    <text evidence="9">The sequence shown here is derived from an EMBL/GenBank/DDBJ whole genome shotgun (WGS) entry which is preliminary data.</text>
</comment>
<accession>A0AAV9PH06</accession>
<dbReference type="RefSeq" id="XP_064660638.1">
    <property type="nucleotide sequence ID" value="XM_064800687.1"/>
</dbReference>
<dbReference type="GO" id="GO:0016020">
    <property type="term" value="C:membrane"/>
    <property type="evidence" value="ECO:0007669"/>
    <property type="project" value="UniProtKB-SubCell"/>
</dbReference>
<dbReference type="SUPFAM" id="SSF52151">
    <property type="entry name" value="FabD/lysophospholipase-like"/>
    <property type="match status" value="1"/>
</dbReference>
<evidence type="ECO:0000313" key="9">
    <source>
        <dbReference type="EMBL" id="KAK5171794.1"/>
    </source>
</evidence>
<comment type="similarity">
    <text evidence="6">Belongs to the PLPL family.</text>
</comment>
<feature type="region of interest" description="Disordered" evidence="7">
    <location>
        <begin position="545"/>
        <end position="761"/>
    </location>
</feature>
<gene>
    <name evidence="9" type="primary">TGL5</name>
    <name evidence="9" type="ORF">LTR77_003430</name>
</gene>
<reference evidence="9 10" key="1">
    <citation type="submission" date="2023-08" db="EMBL/GenBank/DDBJ databases">
        <title>Black Yeasts Isolated from many extreme environments.</title>
        <authorList>
            <person name="Coleine C."/>
            <person name="Stajich J.E."/>
            <person name="Selbmann L."/>
        </authorList>
    </citation>
    <scope>NUCLEOTIDE SEQUENCE [LARGE SCALE GENOMIC DNA]</scope>
    <source>
        <strain evidence="9 10">CCFEE 5935</strain>
    </source>
</reference>
<comment type="subcellular location">
    <subcellularLocation>
        <location evidence="6">Membrane</location>
        <topology evidence="6">Single-pass membrane protein</topology>
    </subcellularLocation>
</comment>
<dbReference type="InterPro" id="IPR002641">
    <property type="entry name" value="PNPLA_dom"/>
</dbReference>
<dbReference type="GO" id="GO:0016042">
    <property type="term" value="P:lipid catabolic process"/>
    <property type="evidence" value="ECO:0007669"/>
    <property type="project" value="UniProtKB-UniRule"/>
</dbReference>
<dbReference type="Pfam" id="PF11815">
    <property type="entry name" value="DUF3336"/>
    <property type="match status" value="1"/>
</dbReference>
<keyword evidence="4 5" id="KW-0443">Lipid metabolism</keyword>
<dbReference type="GO" id="GO:0004806">
    <property type="term" value="F:triacylglycerol lipase activity"/>
    <property type="evidence" value="ECO:0007669"/>
    <property type="project" value="InterPro"/>
</dbReference>
<dbReference type="PANTHER" id="PTHR14226:SF10">
    <property type="entry name" value="TRIACYLGLYCEROL LIPASE 4-RELATED"/>
    <property type="match status" value="1"/>
</dbReference>
<dbReference type="Proteomes" id="UP001337655">
    <property type="component" value="Unassembled WGS sequence"/>
</dbReference>
<feature type="compositionally biased region" description="Polar residues" evidence="7">
    <location>
        <begin position="548"/>
        <end position="565"/>
    </location>
</feature>
<dbReference type="GeneID" id="89924777"/>
<organism evidence="9 10">
    <name type="scientific">Saxophila tyrrhenica</name>
    <dbReference type="NCBI Taxonomy" id="1690608"/>
    <lineage>
        <taxon>Eukaryota</taxon>
        <taxon>Fungi</taxon>
        <taxon>Dikarya</taxon>
        <taxon>Ascomycota</taxon>
        <taxon>Pezizomycotina</taxon>
        <taxon>Dothideomycetes</taxon>
        <taxon>Dothideomycetidae</taxon>
        <taxon>Mycosphaerellales</taxon>
        <taxon>Extremaceae</taxon>
        <taxon>Saxophila</taxon>
    </lineage>
</organism>
<sequence length="761" mass="84758">MARPCVQTTIHVLSIDISQKLRSVATLSNWLPRDIEDIDLDDSRKLARRCRLLEDRAAARTPKERRRIDKQLYELEIASEEEAQRRKGLFDAGLVLERSQRLENAVHRHDIPELIELIRTLDSRNVGGLCNPELYDHPGVPTEPTIGRYQRAVINAFDLLTMACLGEDDEPDKHEILEALKQARVIYGNTALCCSGGGTMGMSHIGIIKALRDIDRLPRVISGSSAGAIVCAILCTRSDEELPKVLEEFCHGDLAVFVGAHEPTWLLARGIAACWRGAFFDSSNLKRVMKGHLGDMTFLEAYSKTGKILNITVSSPEVDGGANQILNYANSANVVIWSAVVASCALPLAFKAGRLYEKDPITKEVHPRADGVHHFDGSFQSDIPLRQLAKEWNCSYFIVAQNNPHVLIASQSRRRLGEGTLGKAVDRLWLAAFQQSTYILPKFGRYGKALAGILDQPYSGDITISPEWTIKGTLKVLSNPTPDFMEASRRIGEQIIEPYLPMIKNHMKIERALERAYRDVTEACHFSESQSDLRRLRLGHAAKLRRLGSTQSMPGLNARSTSRSVTKGHRRAKTETAPDVETHSSHQQSSDSSSSDRRAKFSLDLDDDSDKQANDNDSATSRTPPQDPVEDDSDMESKPWLLKSHSAPSSPRPSARTVFDSPTKSKHPIVTPFSLLMTPATDRSVSPEVRRATSPDVPVSRRDSARQPGSAVRISARSPTRTPRVIRRTQSPRDMFNVRDALPRPKRRKRNLSTGHLGVRQ</sequence>
<evidence type="ECO:0000256" key="6">
    <source>
        <dbReference type="RuleBase" id="RU362055"/>
    </source>
</evidence>
<feature type="compositionally biased region" description="Basic and acidic residues" evidence="7">
    <location>
        <begin position="688"/>
        <end position="705"/>
    </location>
</feature>
<dbReference type="InterPro" id="IPR021771">
    <property type="entry name" value="Triacylglycerol_lipase_N"/>
</dbReference>
<dbReference type="InterPro" id="IPR016035">
    <property type="entry name" value="Acyl_Trfase/lysoPLipase"/>
</dbReference>